<feature type="region of interest" description="Disordered" evidence="1">
    <location>
        <begin position="474"/>
        <end position="524"/>
    </location>
</feature>
<keyword evidence="3" id="KW-1185">Reference proteome</keyword>
<dbReference type="RefSeq" id="WP_179660954.1">
    <property type="nucleotide sequence ID" value="NZ_JACBZR010000001.1"/>
</dbReference>
<comment type="caution">
    <text evidence="2">The sequence shown here is derived from an EMBL/GenBank/DDBJ whole genome shotgun (WGS) entry which is preliminary data.</text>
</comment>
<feature type="region of interest" description="Disordered" evidence="1">
    <location>
        <begin position="90"/>
        <end position="110"/>
    </location>
</feature>
<evidence type="ECO:0008006" key="4">
    <source>
        <dbReference type="Google" id="ProtNLM"/>
    </source>
</evidence>
<feature type="region of interest" description="Disordered" evidence="1">
    <location>
        <begin position="167"/>
        <end position="189"/>
    </location>
</feature>
<proteinExistence type="predicted"/>
<dbReference type="Proteomes" id="UP000564496">
    <property type="component" value="Unassembled WGS sequence"/>
</dbReference>
<organism evidence="2 3">
    <name type="scientific">Nocardioides panzhihuensis</name>
    <dbReference type="NCBI Taxonomy" id="860243"/>
    <lineage>
        <taxon>Bacteria</taxon>
        <taxon>Bacillati</taxon>
        <taxon>Actinomycetota</taxon>
        <taxon>Actinomycetes</taxon>
        <taxon>Propionibacteriales</taxon>
        <taxon>Nocardioidaceae</taxon>
        <taxon>Nocardioides</taxon>
    </lineage>
</organism>
<sequence>MVDSLAEYFYDKRRIVLRLQDEINDARPPETWEGLGTASAWKTYDAKRIRLNDLAAQVSDLAVTLKETGKEIKGAQDDLQVVLEQASREGHTVNHQTGEVEPPKVEPLEPHERGFMEPDLEAQRAHERAIVENKARAQEFEGRIDKALKRAEMADVGLAKSMSDVIAGETRGGSGSIKEASASQLPPSLDGMTPEEIAEKFGNEIALDTIAALLEIGIPLYRAINLDVGGEAQYSVMQNGDVKMSLKTALGISLGEDGKALEGKIGAGGFTDYEFTFKSREEAEKFLDGLDDAALGGILGGQSARQAAVAAYIEQHDPTSAKVGVYGKAEFGFETPYADGGANGRVEGWYDAKKDDGEFGVKIEASVGGHAAVGDSGVKAGGSVDFSGEVKADRNGTIKEISLKGALTGEMANQKFGLNLPDGGSGGGGDVELKMDDDNVMWGEMNEALRKGDTSRAAEIAMDHGSAVVRSTTVTSSEHDISSAEAGVKQTSSQHAWVRPPNTDEFVNIDPSTRPASDNSSARR</sequence>
<evidence type="ECO:0000313" key="2">
    <source>
        <dbReference type="EMBL" id="NYI80797.1"/>
    </source>
</evidence>
<feature type="compositionally biased region" description="Basic and acidic residues" evidence="1">
    <location>
        <begin position="101"/>
        <end position="110"/>
    </location>
</feature>
<reference evidence="2 3" key="1">
    <citation type="submission" date="2020-07" db="EMBL/GenBank/DDBJ databases">
        <title>Sequencing the genomes of 1000 actinobacteria strains.</title>
        <authorList>
            <person name="Klenk H.-P."/>
        </authorList>
    </citation>
    <scope>NUCLEOTIDE SEQUENCE [LARGE SCALE GENOMIC DNA]</scope>
    <source>
        <strain evidence="2 3">DSM 26487</strain>
    </source>
</reference>
<protein>
    <recommendedName>
        <fullName evidence="4">WXG100 family type VII secretion target</fullName>
    </recommendedName>
</protein>
<name>A0A7Z0IVA1_9ACTN</name>
<accession>A0A7Z0IVA1</accession>
<dbReference type="AlphaFoldDB" id="A0A7Z0IVA1"/>
<gene>
    <name evidence="2" type="ORF">BJ988_005445</name>
</gene>
<evidence type="ECO:0000313" key="3">
    <source>
        <dbReference type="Proteomes" id="UP000564496"/>
    </source>
</evidence>
<feature type="compositionally biased region" description="Polar residues" evidence="1">
    <location>
        <begin position="510"/>
        <end position="524"/>
    </location>
</feature>
<evidence type="ECO:0000256" key="1">
    <source>
        <dbReference type="SAM" id="MobiDB-lite"/>
    </source>
</evidence>
<dbReference type="EMBL" id="JACBZR010000001">
    <property type="protein sequence ID" value="NYI80797.1"/>
    <property type="molecule type" value="Genomic_DNA"/>
</dbReference>